<keyword evidence="3" id="KW-1185">Reference proteome</keyword>
<evidence type="ECO:0000313" key="3">
    <source>
        <dbReference type="Proteomes" id="UP001458880"/>
    </source>
</evidence>
<protein>
    <submittedName>
        <fullName evidence="2">Uncharacterized protein</fullName>
    </submittedName>
</protein>
<evidence type="ECO:0000313" key="2">
    <source>
        <dbReference type="EMBL" id="KAK9687307.1"/>
    </source>
</evidence>
<keyword evidence="1" id="KW-0812">Transmembrane</keyword>
<reference evidence="2 3" key="1">
    <citation type="journal article" date="2024" name="BMC Genomics">
        <title>De novo assembly and annotation of Popillia japonica's genome with initial clues to its potential as an invasive pest.</title>
        <authorList>
            <person name="Cucini C."/>
            <person name="Boschi S."/>
            <person name="Funari R."/>
            <person name="Cardaioli E."/>
            <person name="Iannotti N."/>
            <person name="Marturano G."/>
            <person name="Paoli F."/>
            <person name="Bruttini M."/>
            <person name="Carapelli A."/>
            <person name="Frati F."/>
            <person name="Nardi F."/>
        </authorList>
    </citation>
    <scope>NUCLEOTIDE SEQUENCE [LARGE SCALE GENOMIC DNA]</scope>
    <source>
        <strain evidence="2">DMR45628</strain>
    </source>
</reference>
<evidence type="ECO:0000256" key="1">
    <source>
        <dbReference type="SAM" id="Phobius"/>
    </source>
</evidence>
<accession>A0AAW1IDC7</accession>
<dbReference type="Proteomes" id="UP001458880">
    <property type="component" value="Unassembled WGS sequence"/>
</dbReference>
<keyword evidence="1" id="KW-0472">Membrane</keyword>
<keyword evidence="1" id="KW-1133">Transmembrane helix</keyword>
<gene>
    <name evidence="2" type="ORF">QE152_g36540</name>
</gene>
<comment type="caution">
    <text evidence="2">The sequence shown here is derived from an EMBL/GenBank/DDBJ whole genome shotgun (WGS) entry which is preliminary data.</text>
</comment>
<organism evidence="2 3">
    <name type="scientific">Popillia japonica</name>
    <name type="common">Japanese beetle</name>
    <dbReference type="NCBI Taxonomy" id="7064"/>
    <lineage>
        <taxon>Eukaryota</taxon>
        <taxon>Metazoa</taxon>
        <taxon>Ecdysozoa</taxon>
        <taxon>Arthropoda</taxon>
        <taxon>Hexapoda</taxon>
        <taxon>Insecta</taxon>
        <taxon>Pterygota</taxon>
        <taxon>Neoptera</taxon>
        <taxon>Endopterygota</taxon>
        <taxon>Coleoptera</taxon>
        <taxon>Polyphaga</taxon>
        <taxon>Scarabaeiformia</taxon>
        <taxon>Scarabaeidae</taxon>
        <taxon>Rutelinae</taxon>
        <taxon>Popillia</taxon>
    </lineage>
</organism>
<proteinExistence type="predicted"/>
<name>A0AAW1IDC7_POPJA</name>
<feature type="transmembrane region" description="Helical" evidence="1">
    <location>
        <begin position="12"/>
        <end position="33"/>
    </location>
</feature>
<dbReference type="EMBL" id="JASPKY010000651">
    <property type="protein sequence ID" value="KAK9687307.1"/>
    <property type="molecule type" value="Genomic_DNA"/>
</dbReference>
<sequence>MWYKNLTDRQRLVGAIALVTAAVGLTAGGYGGYKYVYVPWAARRKFGEGESFTSYLYDKQDRAKATEVQSVQ</sequence>
<dbReference type="AlphaFoldDB" id="A0AAW1IDC7"/>